<dbReference type="AlphaFoldDB" id="A0AB36IG31"/>
<feature type="region of interest" description="Disordered" evidence="1">
    <location>
        <begin position="123"/>
        <end position="150"/>
    </location>
</feature>
<gene>
    <name evidence="3" type="ORF">AUP69_09160</name>
</gene>
<proteinExistence type="predicted"/>
<feature type="transmembrane region" description="Helical" evidence="2">
    <location>
        <begin position="79"/>
        <end position="102"/>
    </location>
</feature>
<keyword evidence="2" id="KW-1133">Transmembrane helix</keyword>
<dbReference type="EMBL" id="LOQT01000019">
    <property type="protein sequence ID" value="OKX81011.1"/>
    <property type="molecule type" value="Genomic_DNA"/>
</dbReference>
<accession>A0AB36IG31</accession>
<comment type="caution">
    <text evidence="3">The sequence shown here is derived from an EMBL/GenBank/DDBJ whole genome shotgun (WGS) entry which is preliminary data.</text>
</comment>
<evidence type="ECO:0000256" key="1">
    <source>
        <dbReference type="SAM" id="MobiDB-lite"/>
    </source>
</evidence>
<organism evidence="3 4">
    <name type="scientific">Corynebacterium glutamicum</name>
    <name type="common">Brevibacterium saccharolyticum</name>
    <dbReference type="NCBI Taxonomy" id="1718"/>
    <lineage>
        <taxon>Bacteria</taxon>
        <taxon>Bacillati</taxon>
        <taxon>Actinomycetota</taxon>
        <taxon>Actinomycetes</taxon>
        <taxon>Mycobacteriales</taxon>
        <taxon>Corynebacteriaceae</taxon>
        <taxon>Corynebacterium</taxon>
    </lineage>
</organism>
<evidence type="ECO:0000313" key="4">
    <source>
        <dbReference type="Proteomes" id="UP000186091"/>
    </source>
</evidence>
<feature type="transmembrane region" description="Helical" evidence="2">
    <location>
        <begin position="12"/>
        <end position="39"/>
    </location>
</feature>
<name>A0AB36IG31_CORGT</name>
<reference evidence="3 4" key="1">
    <citation type="submission" date="2015-12" db="EMBL/GenBank/DDBJ databases">
        <title>Genome sequence of Corynebacterium AS 1.542.</title>
        <authorList>
            <person name="Yang J."/>
            <person name="Yang S."/>
        </authorList>
    </citation>
    <scope>NUCLEOTIDE SEQUENCE [LARGE SCALE GENOMIC DNA]</scope>
    <source>
        <strain evidence="3 4">AS 1.542</strain>
    </source>
</reference>
<evidence type="ECO:0000313" key="3">
    <source>
        <dbReference type="EMBL" id="OKX81011.1"/>
    </source>
</evidence>
<keyword evidence="2" id="KW-0472">Membrane</keyword>
<evidence type="ECO:0000256" key="2">
    <source>
        <dbReference type="SAM" id="Phobius"/>
    </source>
</evidence>
<protein>
    <submittedName>
        <fullName evidence="3">Uncharacterized protein</fullName>
    </submittedName>
</protein>
<dbReference type="Proteomes" id="UP000186091">
    <property type="component" value="Unassembled WGS sequence"/>
</dbReference>
<sequence>MMSRSHKRFSVFEAWEAIFTVAVVLVTGFFILWFIIFFVEMTTTAHFSISLYNVFSFLPGVESVGEIAPGSDGGFDPSALAVISVFIIVVGAITFFGVWSYVQKRQQRRYEIEKAYEKEQKRRVEAKRKADKEREDAERKARDDRHYAEKREEERLENIKRLKEGISSNNRVLVDTDNRLVALVNEMNEHRQALNKHFDAPAYGPFWDEVEEVSDLAERVLWCFAHIHELHSTIESKRSELSELESPLALLDPTLTVIKTPDRDAEARSATNTMIQVSKIVYEAQRDPTFAMIAEQRRGANQISSAVRGLYSHTTDLRDKLENVSTKLQDHQKSLKELKEKKRGY</sequence>
<keyword evidence="2" id="KW-0812">Transmembrane</keyword>